<dbReference type="InterPro" id="IPR018165">
    <property type="entry name" value="Ala-tRNA-synth_IIc_core"/>
</dbReference>
<comment type="similarity">
    <text evidence="1 11">Belongs to the class-II aminoacyl-tRNA synthetase family.</text>
</comment>
<keyword evidence="5 11" id="KW-0547">Nucleotide-binding</keyword>
<dbReference type="NCBIfam" id="TIGR00344">
    <property type="entry name" value="alaS"/>
    <property type="match status" value="1"/>
</dbReference>
<dbReference type="AlphaFoldDB" id="A0A1G2FEL2"/>
<evidence type="ECO:0000256" key="5">
    <source>
        <dbReference type="ARBA" id="ARBA00022741"/>
    </source>
</evidence>
<dbReference type="Gene3D" id="3.30.54.20">
    <property type="match status" value="1"/>
</dbReference>
<comment type="cofactor">
    <cofactor evidence="11">
        <name>Zn(2+)</name>
        <dbReference type="ChEBI" id="CHEBI:29105"/>
    </cofactor>
    <text evidence="11">Binds 1 zinc ion per subunit.</text>
</comment>
<dbReference type="GO" id="GO:0006419">
    <property type="term" value="P:alanyl-tRNA aminoacylation"/>
    <property type="evidence" value="ECO:0007669"/>
    <property type="project" value="UniProtKB-UniRule"/>
</dbReference>
<dbReference type="InterPro" id="IPR023033">
    <property type="entry name" value="Ala_tRNA_ligase_euk/bac"/>
</dbReference>
<evidence type="ECO:0000256" key="7">
    <source>
        <dbReference type="ARBA" id="ARBA00022840"/>
    </source>
</evidence>
<dbReference type="Pfam" id="PF07973">
    <property type="entry name" value="tRNA_SAD"/>
    <property type="match status" value="1"/>
</dbReference>
<dbReference type="PANTHER" id="PTHR11777:SF9">
    <property type="entry name" value="ALANINE--TRNA LIGASE, CYTOPLASMIC"/>
    <property type="match status" value="1"/>
</dbReference>
<organism evidence="13 14">
    <name type="scientific">Candidatus Portnoybacteria bacterium RIFCSPHIGHO2_12_FULL_38_9</name>
    <dbReference type="NCBI Taxonomy" id="1801997"/>
    <lineage>
        <taxon>Bacteria</taxon>
        <taxon>Candidatus Portnoyibacteriota</taxon>
    </lineage>
</organism>
<keyword evidence="9 11" id="KW-0648">Protein biosynthesis</keyword>
<dbReference type="Proteomes" id="UP000177061">
    <property type="component" value="Unassembled WGS sequence"/>
</dbReference>
<feature type="binding site" evidence="11">
    <location>
        <position position="570"/>
    </location>
    <ligand>
        <name>Zn(2+)</name>
        <dbReference type="ChEBI" id="CHEBI:29105"/>
    </ligand>
</feature>
<dbReference type="EMBL" id="MHNB01000025">
    <property type="protein sequence ID" value="OGZ36505.1"/>
    <property type="molecule type" value="Genomic_DNA"/>
</dbReference>
<dbReference type="NCBIfam" id="NF002436">
    <property type="entry name" value="PRK01584.1"/>
    <property type="match status" value="1"/>
</dbReference>
<protein>
    <recommendedName>
        <fullName evidence="11">Alanine--tRNA ligase</fullName>
        <ecNumber evidence="11">6.1.1.7</ecNumber>
    </recommendedName>
    <alternativeName>
        <fullName evidence="11">Alanyl-tRNA synthetase</fullName>
        <shortName evidence="11">AlaRS</shortName>
    </alternativeName>
</protein>
<proteinExistence type="inferred from homology"/>
<keyword evidence="6 11" id="KW-0862">Zinc</keyword>
<dbReference type="HAMAP" id="MF_00036_B">
    <property type="entry name" value="Ala_tRNA_synth_B"/>
    <property type="match status" value="1"/>
</dbReference>
<comment type="function">
    <text evidence="11">Catalyzes the attachment of alanine to tRNA(Ala) in a two-step reaction: alanine is first activated by ATP to form Ala-AMP and then transferred to the acceptor end of tRNA(Ala). Also edits incorrectly charged Ser-tRNA(Ala) and Gly-tRNA(Ala) via its editing domain.</text>
</comment>
<keyword evidence="11" id="KW-0963">Cytoplasm</keyword>
<keyword evidence="10 11" id="KW-0030">Aminoacyl-tRNA synthetase</keyword>
<evidence type="ECO:0000259" key="12">
    <source>
        <dbReference type="PROSITE" id="PS50860"/>
    </source>
</evidence>
<dbReference type="InterPro" id="IPR012947">
    <property type="entry name" value="tRNA_SAD"/>
</dbReference>
<keyword evidence="8 11" id="KW-0694">RNA-binding</keyword>
<feature type="domain" description="Alanyl-transfer RNA synthetases family profile" evidence="12">
    <location>
        <begin position="1"/>
        <end position="600"/>
    </location>
</feature>
<dbReference type="PRINTS" id="PR00980">
    <property type="entry name" value="TRNASYNTHALA"/>
</dbReference>
<dbReference type="CDD" id="cd00673">
    <property type="entry name" value="AlaRS_core"/>
    <property type="match status" value="1"/>
</dbReference>
<gene>
    <name evidence="11" type="primary">alaS</name>
    <name evidence="13" type="ORF">A3J64_02675</name>
</gene>
<dbReference type="FunFam" id="3.30.980.10:FF:000004">
    <property type="entry name" value="Alanine--tRNA ligase, cytoplasmic"/>
    <property type="match status" value="1"/>
</dbReference>
<evidence type="ECO:0000313" key="14">
    <source>
        <dbReference type="Proteomes" id="UP000177061"/>
    </source>
</evidence>
<evidence type="ECO:0000256" key="8">
    <source>
        <dbReference type="ARBA" id="ARBA00022884"/>
    </source>
</evidence>
<feature type="binding site" evidence="11">
    <location>
        <position position="468"/>
    </location>
    <ligand>
        <name>Zn(2+)</name>
        <dbReference type="ChEBI" id="CHEBI:29105"/>
    </ligand>
</feature>
<dbReference type="STRING" id="1801997.A3J64_02675"/>
<dbReference type="GO" id="GO:0005829">
    <property type="term" value="C:cytosol"/>
    <property type="evidence" value="ECO:0007669"/>
    <property type="project" value="TreeGrafter"/>
</dbReference>
<dbReference type="InterPro" id="IPR018164">
    <property type="entry name" value="Ala-tRNA-synth_IIc_N"/>
</dbReference>
<dbReference type="GO" id="GO:0000049">
    <property type="term" value="F:tRNA binding"/>
    <property type="evidence" value="ECO:0007669"/>
    <property type="project" value="UniProtKB-KW"/>
</dbReference>
<name>A0A1G2FEL2_9BACT</name>
<dbReference type="SUPFAM" id="SSF55681">
    <property type="entry name" value="Class II aaRS and biotin synthetases"/>
    <property type="match status" value="1"/>
</dbReference>
<dbReference type="EC" id="6.1.1.7" evidence="11"/>
<evidence type="ECO:0000256" key="1">
    <source>
        <dbReference type="ARBA" id="ARBA00008226"/>
    </source>
</evidence>
<accession>A0A1G2FEL2</accession>
<dbReference type="PROSITE" id="PS50860">
    <property type="entry name" value="AA_TRNA_LIGASE_II_ALA"/>
    <property type="match status" value="1"/>
</dbReference>
<evidence type="ECO:0000256" key="6">
    <source>
        <dbReference type="ARBA" id="ARBA00022833"/>
    </source>
</evidence>
<reference evidence="13 14" key="1">
    <citation type="journal article" date="2016" name="Nat. Commun.">
        <title>Thousands of microbial genomes shed light on interconnected biogeochemical processes in an aquifer system.</title>
        <authorList>
            <person name="Anantharaman K."/>
            <person name="Brown C.T."/>
            <person name="Hug L.A."/>
            <person name="Sharon I."/>
            <person name="Castelle C.J."/>
            <person name="Probst A.J."/>
            <person name="Thomas B.C."/>
            <person name="Singh A."/>
            <person name="Wilkins M.J."/>
            <person name="Karaoz U."/>
            <person name="Brodie E.L."/>
            <person name="Williams K.H."/>
            <person name="Hubbard S.S."/>
            <person name="Banfield J.F."/>
        </authorList>
    </citation>
    <scope>NUCLEOTIDE SEQUENCE [LARGE SCALE GENOMIC DNA]</scope>
</reference>
<dbReference type="GO" id="GO:0002161">
    <property type="term" value="F:aminoacyl-tRNA deacylase activity"/>
    <property type="evidence" value="ECO:0007669"/>
    <property type="project" value="TreeGrafter"/>
</dbReference>
<comment type="subcellular location">
    <subcellularLocation>
        <location evidence="11">Cytoplasm</location>
    </subcellularLocation>
</comment>
<evidence type="ECO:0000313" key="13">
    <source>
        <dbReference type="EMBL" id="OGZ36505.1"/>
    </source>
</evidence>
<dbReference type="InterPro" id="IPR018163">
    <property type="entry name" value="Thr/Ala-tRNA-synth_IIc_edit"/>
</dbReference>
<comment type="domain">
    <text evidence="11">Consists of three domains; the N-terminal catalytic domain, the editing domain and the C-terminal C-Ala domain. The editing domain removes incorrectly charged amino acids, while the C-Ala domain, along with tRNA(Ala), serves as a bridge to cooperatively bring together the editing and aminoacylation centers thus stimulating deacylation of misacylated tRNAs.</text>
</comment>
<evidence type="ECO:0000256" key="2">
    <source>
        <dbReference type="ARBA" id="ARBA00022555"/>
    </source>
</evidence>
<dbReference type="InterPro" id="IPR050058">
    <property type="entry name" value="Ala-tRNA_ligase"/>
</dbReference>
<dbReference type="InterPro" id="IPR045864">
    <property type="entry name" value="aa-tRNA-synth_II/BPL/LPL"/>
</dbReference>
<dbReference type="SUPFAM" id="SSF55186">
    <property type="entry name" value="ThrRS/AlaRS common domain"/>
    <property type="match status" value="1"/>
</dbReference>
<dbReference type="SMART" id="SM00863">
    <property type="entry name" value="tRNA_SAD"/>
    <property type="match status" value="1"/>
</dbReference>
<dbReference type="InterPro" id="IPR002318">
    <property type="entry name" value="Ala-tRNA-lgiase_IIc"/>
</dbReference>
<dbReference type="InterPro" id="IPR018162">
    <property type="entry name" value="Ala-tRNA-ligase_IIc_anticod-bd"/>
</dbReference>
<comment type="catalytic activity">
    <reaction evidence="11">
        <text>tRNA(Ala) + L-alanine + ATP = L-alanyl-tRNA(Ala) + AMP + diphosphate</text>
        <dbReference type="Rhea" id="RHEA:12540"/>
        <dbReference type="Rhea" id="RHEA-COMP:9657"/>
        <dbReference type="Rhea" id="RHEA-COMP:9923"/>
        <dbReference type="ChEBI" id="CHEBI:30616"/>
        <dbReference type="ChEBI" id="CHEBI:33019"/>
        <dbReference type="ChEBI" id="CHEBI:57972"/>
        <dbReference type="ChEBI" id="CHEBI:78442"/>
        <dbReference type="ChEBI" id="CHEBI:78497"/>
        <dbReference type="ChEBI" id="CHEBI:456215"/>
        <dbReference type="EC" id="6.1.1.7"/>
    </reaction>
</comment>
<evidence type="ECO:0000256" key="10">
    <source>
        <dbReference type="ARBA" id="ARBA00023146"/>
    </source>
</evidence>
<dbReference type="PANTHER" id="PTHR11777">
    <property type="entry name" value="ALANYL-TRNA SYNTHETASE"/>
    <property type="match status" value="1"/>
</dbReference>
<dbReference type="FunFam" id="3.30.930.10:FF:000011">
    <property type="entry name" value="Alanine--tRNA ligase, cytoplasmic"/>
    <property type="match status" value="1"/>
</dbReference>
<dbReference type="GO" id="GO:0004813">
    <property type="term" value="F:alanine-tRNA ligase activity"/>
    <property type="evidence" value="ECO:0007669"/>
    <property type="project" value="UniProtKB-UniRule"/>
</dbReference>
<keyword evidence="4 11" id="KW-0479">Metal-binding</keyword>
<dbReference type="SUPFAM" id="SSF101353">
    <property type="entry name" value="Putative anticodon-binding domain of alanyl-tRNA synthetase (AlaRS)"/>
    <property type="match status" value="1"/>
</dbReference>
<dbReference type="GO" id="GO:0008270">
    <property type="term" value="F:zinc ion binding"/>
    <property type="evidence" value="ECO:0007669"/>
    <property type="project" value="UniProtKB-UniRule"/>
</dbReference>
<keyword evidence="2 11" id="KW-0820">tRNA-binding</keyword>
<dbReference type="Gene3D" id="3.30.930.10">
    <property type="entry name" value="Bira Bifunctional Protein, Domain 2"/>
    <property type="match status" value="1"/>
</dbReference>
<feature type="binding site" evidence="11">
    <location>
        <position position="464"/>
    </location>
    <ligand>
        <name>Zn(2+)</name>
        <dbReference type="ChEBI" id="CHEBI:29105"/>
    </ligand>
</feature>
<keyword evidence="3 11" id="KW-0436">Ligase</keyword>
<evidence type="ECO:0000256" key="11">
    <source>
        <dbReference type="HAMAP-Rule" id="MF_00036"/>
    </source>
</evidence>
<dbReference type="Gene3D" id="3.30.980.10">
    <property type="entry name" value="Threonyl-trna Synthetase, Chain A, domain 2"/>
    <property type="match status" value="1"/>
</dbReference>
<dbReference type="GO" id="GO:0005524">
    <property type="term" value="F:ATP binding"/>
    <property type="evidence" value="ECO:0007669"/>
    <property type="project" value="UniProtKB-UniRule"/>
</dbReference>
<feature type="binding site" evidence="11">
    <location>
        <position position="566"/>
    </location>
    <ligand>
        <name>Zn(2+)</name>
        <dbReference type="ChEBI" id="CHEBI:29105"/>
    </ligand>
</feature>
<keyword evidence="7 11" id="KW-0067">ATP-binding</keyword>
<evidence type="ECO:0000256" key="3">
    <source>
        <dbReference type="ARBA" id="ARBA00022598"/>
    </source>
</evidence>
<dbReference type="Pfam" id="PF01411">
    <property type="entry name" value="tRNA-synt_2c"/>
    <property type="match status" value="1"/>
</dbReference>
<sequence length="600" mass="68026">MTSQEIREKFLKFFENKGHTIVPSSSLIPDDPSVLLTTAGMQQFAPYLSGQVKPPYKRACSIQKCFRTVDIDEVGDETHHTFFEMLGNWSFGDYFKKGAIDYALDFLISELKIPIEKLWFTVFKGENNIPKDEEAIDLWMKKGIPKEKIFEFGLKDNFWGPTGLTGPCGPCSEIHYERTEKPCSLGKKCGPNCDCGRFVEIWNLVFMEYHKNEKGEYETLPQKNIDTGIGFERLTAILQNKKSGYETDLFLPIMEEISGAKHSGAAPDLTGGSPRMLRIIADHIRGACFLIADGVLPSNIEQGYILRRILRRIIGQGKILNLGEGLPKGVLLPNLAKKVIGLYGDIYPELKKRQVDILTVIQKEEEKFGRALENGLREFGKISHKTISGQEAFNLFSTYGFPLELTKELAKEKGLKVDERGFQEELKKHQEISRAGLEKKFGGHGLGETRVFSKKDEEKIKKLHTATHLLHQALRDVLGEQVKQMGSDINPERLRFDFSYPEKMTLEQIKKVEELVNQKIKENLPVKMEEMDKGKALKSGALSFFKEKYGERIKVYSVGGYSKEICAGPHVERTKELGGFKIKKEQSSSAEIRRIKAVLE</sequence>
<comment type="caution">
    <text evidence="13">The sequence shown here is derived from an EMBL/GenBank/DDBJ whole genome shotgun (WGS) entry which is preliminary data.</text>
</comment>
<evidence type="ECO:0000256" key="9">
    <source>
        <dbReference type="ARBA" id="ARBA00022917"/>
    </source>
</evidence>
<evidence type="ECO:0000256" key="4">
    <source>
        <dbReference type="ARBA" id="ARBA00022723"/>
    </source>
</evidence>